<name>A0A518BYD4_9BACT</name>
<protein>
    <submittedName>
        <fullName evidence="2">Methylcobalamin:coenzyme M methyltransferase</fullName>
    </submittedName>
</protein>
<dbReference type="OrthoDB" id="9815759at2"/>
<dbReference type="GO" id="GO:0032259">
    <property type="term" value="P:methylation"/>
    <property type="evidence" value="ECO:0007669"/>
    <property type="project" value="UniProtKB-KW"/>
</dbReference>
<dbReference type="RefSeq" id="WP_145446179.1">
    <property type="nucleotide sequence ID" value="NZ_CP036280.1"/>
</dbReference>
<dbReference type="Proteomes" id="UP000320386">
    <property type="component" value="Chromosome"/>
</dbReference>
<gene>
    <name evidence="2" type="ORF">Pan265_18490</name>
</gene>
<reference evidence="2 3" key="1">
    <citation type="submission" date="2019-02" db="EMBL/GenBank/DDBJ databases">
        <title>Deep-cultivation of Planctomycetes and their phenomic and genomic characterization uncovers novel biology.</title>
        <authorList>
            <person name="Wiegand S."/>
            <person name="Jogler M."/>
            <person name="Boedeker C."/>
            <person name="Pinto D."/>
            <person name="Vollmers J."/>
            <person name="Rivas-Marin E."/>
            <person name="Kohn T."/>
            <person name="Peeters S.H."/>
            <person name="Heuer A."/>
            <person name="Rast P."/>
            <person name="Oberbeckmann S."/>
            <person name="Bunk B."/>
            <person name="Jeske O."/>
            <person name="Meyerdierks A."/>
            <person name="Storesund J.E."/>
            <person name="Kallscheuer N."/>
            <person name="Luecker S."/>
            <person name="Lage O.M."/>
            <person name="Pohl T."/>
            <person name="Merkel B.J."/>
            <person name="Hornburger P."/>
            <person name="Mueller R.-W."/>
            <person name="Bruemmer F."/>
            <person name="Labrenz M."/>
            <person name="Spormann A.M."/>
            <person name="Op den Camp H."/>
            <person name="Overmann J."/>
            <person name="Amann R."/>
            <person name="Jetten M.S.M."/>
            <person name="Mascher T."/>
            <person name="Medema M.H."/>
            <person name="Devos D.P."/>
            <person name="Kaster A.-K."/>
            <person name="Ovreas L."/>
            <person name="Rohde M."/>
            <person name="Galperin M.Y."/>
            <person name="Jogler C."/>
        </authorList>
    </citation>
    <scope>NUCLEOTIDE SEQUENCE [LARGE SCALE GENOMIC DNA]</scope>
    <source>
        <strain evidence="2 3">Pan265</strain>
    </source>
</reference>
<sequence>MPATDSRDRVLAAINHQQPDRLPIDFGATFITGLHCSVIEQLRQHYGLEQRPVRVHEPYQMLGYVEDDLKAALGIDTQGVIPHSTMFGFPATGWKSWTTPWKQDVLVPADFVTTTTDKGDVYIYPQGDSDAHASGHMPAGGYFFDAIVRQEPIDEDNLAVEDNTEEFKPLTDDELQTITRGVRDAHATGRAVVVCSPGTGLGDIALVPAPFLKQPKGIRDISEWYMSTAMRPDFVRAIFRHQVDIALPNLQRLNDEVGDLIDVIVICGTDFGTQTSQFCSVDTFRDLWLPFYREINDWVHANTRWKTFKHSCGAVAGLIDSFIDAGFDILNPVQCSATGMDPAELKAGFGKRITFWGGGIDTQHVLPFGTPTEVREQVTDRCRIFAQGGGFVFNTIHNTQAMTPVDNFVAMVDAVHTFNKNA</sequence>
<dbReference type="GO" id="GO:0006779">
    <property type="term" value="P:porphyrin-containing compound biosynthetic process"/>
    <property type="evidence" value="ECO:0007669"/>
    <property type="project" value="InterPro"/>
</dbReference>
<keyword evidence="2" id="KW-0489">Methyltransferase</keyword>
<evidence type="ECO:0000313" key="2">
    <source>
        <dbReference type="EMBL" id="QDU71990.1"/>
    </source>
</evidence>
<dbReference type="PANTHER" id="PTHR47099">
    <property type="entry name" value="METHYLCOBAMIDE:COM METHYLTRANSFERASE MTBA"/>
    <property type="match status" value="1"/>
</dbReference>
<dbReference type="PANTHER" id="PTHR47099:SF1">
    <property type="entry name" value="METHYLCOBAMIDE:COM METHYLTRANSFERASE MTBA"/>
    <property type="match status" value="1"/>
</dbReference>
<accession>A0A518BYD4</accession>
<dbReference type="GO" id="GO:0004853">
    <property type="term" value="F:uroporphyrinogen decarboxylase activity"/>
    <property type="evidence" value="ECO:0007669"/>
    <property type="project" value="InterPro"/>
</dbReference>
<keyword evidence="3" id="KW-1185">Reference proteome</keyword>
<feature type="domain" description="Uroporphyrinogen decarboxylase (URO-D)" evidence="1">
    <location>
        <begin position="219"/>
        <end position="417"/>
    </location>
</feature>
<keyword evidence="2" id="KW-0808">Transferase</keyword>
<evidence type="ECO:0000259" key="1">
    <source>
        <dbReference type="Pfam" id="PF01208"/>
    </source>
</evidence>
<dbReference type="InterPro" id="IPR038071">
    <property type="entry name" value="UROD/MetE-like_sf"/>
</dbReference>
<evidence type="ECO:0000313" key="3">
    <source>
        <dbReference type="Proteomes" id="UP000320386"/>
    </source>
</evidence>
<dbReference type="EMBL" id="CP036280">
    <property type="protein sequence ID" value="QDU71990.1"/>
    <property type="molecule type" value="Genomic_DNA"/>
</dbReference>
<dbReference type="Pfam" id="PF01208">
    <property type="entry name" value="URO-D"/>
    <property type="match status" value="1"/>
</dbReference>
<dbReference type="KEGG" id="mcad:Pan265_18490"/>
<proteinExistence type="predicted"/>
<dbReference type="AlphaFoldDB" id="A0A518BYD4"/>
<dbReference type="GO" id="GO:0008168">
    <property type="term" value="F:methyltransferase activity"/>
    <property type="evidence" value="ECO:0007669"/>
    <property type="project" value="UniProtKB-KW"/>
</dbReference>
<dbReference type="Gene3D" id="3.20.20.210">
    <property type="match status" value="1"/>
</dbReference>
<dbReference type="InterPro" id="IPR052024">
    <property type="entry name" value="Methanogen_methyltrans"/>
</dbReference>
<organism evidence="2 3">
    <name type="scientific">Mucisphaera calidilacus</name>
    <dbReference type="NCBI Taxonomy" id="2527982"/>
    <lineage>
        <taxon>Bacteria</taxon>
        <taxon>Pseudomonadati</taxon>
        <taxon>Planctomycetota</taxon>
        <taxon>Phycisphaerae</taxon>
        <taxon>Phycisphaerales</taxon>
        <taxon>Phycisphaeraceae</taxon>
        <taxon>Mucisphaera</taxon>
    </lineage>
</organism>
<dbReference type="InterPro" id="IPR000257">
    <property type="entry name" value="Uroporphyrinogen_deCOase"/>
</dbReference>
<dbReference type="SUPFAM" id="SSF51726">
    <property type="entry name" value="UROD/MetE-like"/>
    <property type="match status" value="1"/>
</dbReference>